<evidence type="ECO:0000313" key="3">
    <source>
        <dbReference type="EMBL" id="KAE9064743.1"/>
    </source>
</evidence>
<evidence type="ECO:0000313" key="9">
    <source>
        <dbReference type="EMBL" id="KAE9281573.1"/>
    </source>
</evidence>
<keyword evidence="11" id="KW-1185">Reference proteome</keyword>
<evidence type="ECO:0000313" key="5">
    <source>
        <dbReference type="EMBL" id="KAE9124410.1"/>
    </source>
</evidence>
<dbReference type="EMBL" id="QXFW01000241">
    <property type="protein sequence ID" value="KAE9019265.1"/>
    <property type="molecule type" value="Genomic_DNA"/>
</dbReference>
<evidence type="ECO:0000313" key="6">
    <source>
        <dbReference type="EMBL" id="KAE9221137.1"/>
    </source>
</evidence>
<dbReference type="Proteomes" id="UP000488956">
    <property type="component" value="Unassembled WGS sequence"/>
</dbReference>
<evidence type="ECO:0000313" key="8">
    <source>
        <dbReference type="EMBL" id="KAE9243787.1"/>
    </source>
</evidence>
<evidence type="ECO:0000313" key="4">
    <source>
        <dbReference type="EMBL" id="KAE9122849.1"/>
    </source>
</evidence>
<dbReference type="EMBL" id="QXFY01003856">
    <property type="protein sequence ID" value="KAE9281573.1"/>
    <property type="molecule type" value="Genomic_DNA"/>
</dbReference>
<organism evidence="2 16">
    <name type="scientific">Phytophthora fragariae</name>
    <dbReference type="NCBI Taxonomy" id="53985"/>
    <lineage>
        <taxon>Eukaryota</taxon>
        <taxon>Sar</taxon>
        <taxon>Stramenopiles</taxon>
        <taxon>Oomycota</taxon>
        <taxon>Peronosporomycetes</taxon>
        <taxon>Peronosporales</taxon>
        <taxon>Peronosporaceae</taxon>
        <taxon>Phytophthora</taxon>
    </lineage>
</organism>
<dbReference type="EMBL" id="QXGE01000258">
    <property type="protein sequence ID" value="KAE9318274.1"/>
    <property type="molecule type" value="Genomic_DNA"/>
</dbReference>
<dbReference type="Proteomes" id="UP000440367">
    <property type="component" value="Unassembled WGS sequence"/>
</dbReference>
<dbReference type="EMBL" id="QXGB01000284">
    <property type="protein sequence ID" value="KAE9221137.1"/>
    <property type="molecule type" value="Genomic_DNA"/>
</dbReference>
<gene>
    <name evidence="10" type="ORF">PF001_g6449</name>
    <name evidence="8" type="ORF">PF002_g8085</name>
    <name evidence="7" type="ORF">PF004_g6008</name>
    <name evidence="6" type="ORF">PF005_g7209</name>
    <name evidence="3" type="ORF">PF006_g30618</name>
    <name evidence="4" type="ORF">PF007_g7275</name>
    <name evidence="9" type="ORF">PF008_g27850</name>
    <name evidence="5" type="ORF">PF010_g6019</name>
    <name evidence="2" type="ORF">PF011_g5902</name>
</gene>
<dbReference type="Proteomes" id="UP000433483">
    <property type="component" value="Unassembled WGS sequence"/>
</dbReference>
<feature type="chain" id="PRO_5036164976" description="RxLR effector protein" evidence="1">
    <location>
        <begin position="16"/>
        <end position="98"/>
    </location>
</feature>
<evidence type="ECO:0000313" key="7">
    <source>
        <dbReference type="EMBL" id="KAE9243735.1"/>
    </source>
</evidence>
<name>A0A6A3LM49_9STRA</name>
<proteinExistence type="predicted"/>
<dbReference type="Proteomes" id="UP000437068">
    <property type="component" value="Unassembled WGS sequence"/>
</dbReference>
<evidence type="ECO:0000313" key="18">
    <source>
        <dbReference type="Proteomes" id="UP000486351"/>
    </source>
</evidence>
<keyword evidence="1" id="KW-0732">Signal</keyword>
<dbReference type="EMBL" id="QXGD01000310">
    <property type="protein sequence ID" value="KAE9243787.1"/>
    <property type="molecule type" value="Genomic_DNA"/>
</dbReference>
<evidence type="ECO:0000256" key="1">
    <source>
        <dbReference type="SAM" id="SignalP"/>
    </source>
</evidence>
<reference evidence="16 17" key="1">
    <citation type="submission" date="2018-09" db="EMBL/GenBank/DDBJ databases">
        <title>Genomic investigation of the strawberry pathogen Phytophthora fragariae indicates pathogenicity is determined by transcriptional variation in three key races.</title>
        <authorList>
            <person name="Adams T.M."/>
            <person name="Armitage A.D."/>
            <person name="Sobczyk M.K."/>
            <person name="Bates H.J."/>
            <person name="Dunwell J.M."/>
            <person name="Nellist C.F."/>
            <person name="Harrison R.J."/>
        </authorList>
    </citation>
    <scope>NUCLEOTIDE SEQUENCE [LARGE SCALE GENOMIC DNA]</scope>
    <source>
        <strain evidence="10 12">A4</strain>
        <strain evidence="8 13">BC-1</strain>
        <strain evidence="7 17">BC-23</strain>
        <strain evidence="6 11">NOV-27</strain>
        <strain evidence="3 14">NOV-5</strain>
        <strain evidence="4 15">NOV-71</strain>
        <strain evidence="9 18">NOV-77</strain>
        <strain evidence="5 19">ONT-3</strain>
        <strain evidence="2 16">SCRP245</strain>
    </source>
</reference>
<evidence type="ECO:0000313" key="14">
    <source>
        <dbReference type="Proteomes" id="UP000440732"/>
    </source>
</evidence>
<evidence type="ECO:0000313" key="17">
    <source>
        <dbReference type="Proteomes" id="UP000476176"/>
    </source>
</evidence>
<dbReference type="Proteomes" id="UP000440732">
    <property type="component" value="Unassembled WGS sequence"/>
</dbReference>
<dbReference type="AlphaFoldDB" id="A0A6A3LM49"/>
<dbReference type="EMBL" id="QXGC01000235">
    <property type="protein sequence ID" value="KAE9243735.1"/>
    <property type="molecule type" value="Genomic_DNA"/>
</dbReference>
<sequence>MYFTLACPVSALACAITVHPPPCPDDPVVTPPQKRMIRAPGVCRSRPWFSSGLLKAFRSVLVSILRTRSPPLGGSYRSPGRNPLGVVPQTWLCGIPWS</sequence>
<dbReference type="Proteomes" id="UP000476176">
    <property type="component" value="Unassembled WGS sequence"/>
</dbReference>
<dbReference type="EMBL" id="QXFX01000235">
    <property type="protein sequence ID" value="KAE9124410.1"/>
    <property type="molecule type" value="Genomic_DNA"/>
</dbReference>
<evidence type="ECO:0000313" key="19">
    <source>
        <dbReference type="Proteomes" id="UP000488956"/>
    </source>
</evidence>
<evidence type="ECO:0000313" key="15">
    <source>
        <dbReference type="Proteomes" id="UP000441208"/>
    </source>
</evidence>
<feature type="signal peptide" evidence="1">
    <location>
        <begin position="1"/>
        <end position="15"/>
    </location>
</feature>
<evidence type="ECO:0000313" key="12">
    <source>
        <dbReference type="Proteomes" id="UP000437068"/>
    </source>
</evidence>
<comment type="caution">
    <text evidence="2">The sequence shown here is derived from an EMBL/GenBank/DDBJ whole genome shotgun (WGS) entry which is preliminary data.</text>
</comment>
<dbReference type="EMBL" id="QXGA01006006">
    <property type="protein sequence ID" value="KAE9064743.1"/>
    <property type="molecule type" value="Genomic_DNA"/>
</dbReference>
<evidence type="ECO:0000313" key="11">
    <source>
        <dbReference type="Proteomes" id="UP000433483"/>
    </source>
</evidence>
<evidence type="ECO:0008006" key="20">
    <source>
        <dbReference type="Google" id="ProtNLM"/>
    </source>
</evidence>
<evidence type="ECO:0000313" key="2">
    <source>
        <dbReference type="EMBL" id="KAE9019265.1"/>
    </source>
</evidence>
<evidence type="ECO:0000313" key="16">
    <source>
        <dbReference type="Proteomes" id="UP000460718"/>
    </source>
</evidence>
<protein>
    <recommendedName>
        <fullName evidence="20">RxLR effector protein</fullName>
    </recommendedName>
</protein>
<dbReference type="Proteomes" id="UP000441208">
    <property type="component" value="Unassembled WGS sequence"/>
</dbReference>
<evidence type="ECO:0000313" key="13">
    <source>
        <dbReference type="Proteomes" id="UP000440367"/>
    </source>
</evidence>
<accession>A0A6A3LM49</accession>
<evidence type="ECO:0000313" key="10">
    <source>
        <dbReference type="EMBL" id="KAE9318274.1"/>
    </source>
</evidence>
<dbReference type="Proteomes" id="UP000486351">
    <property type="component" value="Unassembled WGS sequence"/>
</dbReference>
<dbReference type="EMBL" id="QXFZ01000288">
    <property type="protein sequence ID" value="KAE9122849.1"/>
    <property type="molecule type" value="Genomic_DNA"/>
</dbReference>
<dbReference type="Proteomes" id="UP000460718">
    <property type="component" value="Unassembled WGS sequence"/>
</dbReference>